<gene>
    <name evidence="11" type="ordered locus">DP0154</name>
</gene>
<evidence type="ECO:0000256" key="8">
    <source>
        <dbReference type="SAM" id="Phobius"/>
    </source>
</evidence>
<dbReference type="KEGG" id="dps:DP0154"/>
<dbReference type="GO" id="GO:0005886">
    <property type="term" value="C:plasma membrane"/>
    <property type="evidence" value="ECO:0007669"/>
    <property type="project" value="UniProtKB-SubCell"/>
</dbReference>
<dbReference type="FunFam" id="2.40.30.170:FF:000003">
    <property type="entry name" value="Multidrug resistance protein A"/>
    <property type="match status" value="1"/>
</dbReference>
<dbReference type="InterPro" id="IPR050739">
    <property type="entry name" value="MFP"/>
</dbReference>
<evidence type="ECO:0000256" key="3">
    <source>
        <dbReference type="ARBA" id="ARBA00022475"/>
    </source>
</evidence>
<dbReference type="RefSeq" id="WP_011187399.1">
    <property type="nucleotide sequence ID" value="NC_006138.1"/>
</dbReference>
<evidence type="ECO:0000259" key="10">
    <source>
        <dbReference type="Pfam" id="PF25963"/>
    </source>
</evidence>
<feature type="transmembrane region" description="Helical" evidence="8">
    <location>
        <begin position="12"/>
        <end position="33"/>
    </location>
</feature>
<dbReference type="InterPro" id="IPR058633">
    <property type="entry name" value="EmrA/FarA_HH"/>
</dbReference>
<keyword evidence="2" id="KW-0813">Transport</keyword>
<evidence type="ECO:0000256" key="4">
    <source>
        <dbReference type="ARBA" id="ARBA00022519"/>
    </source>
</evidence>
<dbReference type="PANTHER" id="PTHR30386">
    <property type="entry name" value="MEMBRANE FUSION SUBUNIT OF EMRAB-TOLC MULTIDRUG EFFLUX PUMP"/>
    <property type="match status" value="1"/>
</dbReference>
<keyword evidence="6 8" id="KW-1133">Transmembrane helix</keyword>
<reference evidence="12" key="1">
    <citation type="journal article" date="2004" name="Environ. Microbiol.">
        <title>The genome of Desulfotalea psychrophila, a sulfate-reducing bacterium from permanently cold Arctic sediments.</title>
        <authorList>
            <person name="Rabus R."/>
            <person name="Ruepp A."/>
            <person name="Frickey T."/>
            <person name="Rattei T."/>
            <person name="Fartmann B."/>
            <person name="Stark M."/>
            <person name="Bauer M."/>
            <person name="Zibat A."/>
            <person name="Lombardot T."/>
            <person name="Becker I."/>
            <person name="Amann J."/>
            <person name="Gellner K."/>
            <person name="Teeling H."/>
            <person name="Leuschner W.D."/>
            <person name="Gloeckner F.-O."/>
            <person name="Lupas A.N."/>
            <person name="Amann R."/>
            <person name="Klenk H.-P."/>
        </authorList>
    </citation>
    <scope>NUCLEOTIDE SEQUENCE [LARGE SCALE GENOMIC DNA]</scope>
    <source>
        <strain evidence="12">DSM 12343 / LSv54</strain>
    </source>
</reference>
<dbReference type="GO" id="GO:0046677">
    <property type="term" value="P:response to antibiotic"/>
    <property type="evidence" value="ECO:0007669"/>
    <property type="project" value="UniProtKB-ARBA"/>
</dbReference>
<evidence type="ECO:0000313" key="11">
    <source>
        <dbReference type="EMBL" id="CAG34883.1"/>
    </source>
</evidence>
<evidence type="ECO:0000256" key="1">
    <source>
        <dbReference type="ARBA" id="ARBA00004377"/>
    </source>
</evidence>
<evidence type="ECO:0000256" key="5">
    <source>
        <dbReference type="ARBA" id="ARBA00022692"/>
    </source>
</evidence>
<proteinExistence type="predicted"/>
<feature type="domain" description="p-hydroxybenzoic acid efflux pump subunit AaeA-like beta-barrel" evidence="10">
    <location>
        <begin position="242"/>
        <end position="334"/>
    </location>
</feature>
<evidence type="ECO:0000256" key="7">
    <source>
        <dbReference type="ARBA" id="ARBA00023136"/>
    </source>
</evidence>
<evidence type="ECO:0000256" key="2">
    <source>
        <dbReference type="ARBA" id="ARBA00022448"/>
    </source>
</evidence>
<dbReference type="Pfam" id="PF25963">
    <property type="entry name" value="Beta-barrel_AAEA"/>
    <property type="match status" value="1"/>
</dbReference>
<dbReference type="AlphaFoldDB" id="Q6ARZ2"/>
<accession>Q6ARZ2</accession>
<evidence type="ECO:0000313" key="12">
    <source>
        <dbReference type="Proteomes" id="UP000000602"/>
    </source>
</evidence>
<dbReference type="GO" id="GO:0042908">
    <property type="term" value="P:xenobiotic transport"/>
    <property type="evidence" value="ECO:0007669"/>
    <property type="project" value="UniProtKB-ARBA"/>
</dbReference>
<protein>
    <submittedName>
        <fullName evidence="11">Related to multidrug resistance protein K</fullName>
    </submittedName>
</protein>
<sequence>MPTTSQENKPKRNLLIAIFLIAIAIGIVIWIFLSQRQQESTDDAYVIGNTIIISSKIAGTVQKISVSNTEFVDQQQILIELEQNDLLIQEKIAEANLTRIVRTVKSQYLTTGQLKDNIRATDFKIAELEADLARRAGGDLDGTVTLENLQHMGQAIKIARAQRDSARQGLEAKQTIFPGEELQNNPEIKLATAHLQEIYLARINSTIIAPMHGLIANRSIQAGERISPGQPLMAVIPLDNVWVVANFKETQLGDIRIGQAVELISDIYGKKLPFEGIIAGIGAGTGSAFSAIPAENATGNWIKIVQRVPVKIFISPDQIKKHPLRIGMSMTVRVDTKDQEEKSFQHIQQHDDISAIYQSHRQLAEQQARDFLNTLLIHNNK</sequence>
<dbReference type="OrthoDB" id="9811754at2"/>
<dbReference type="HOGENOM" id="CLU_018816_15_0_7"/>
<keyword evidence="4" id="KW-0997">Cell inner membrane</keyword>
<dbReference type="InterPro" id="IPR058634">
    <property type="entry name" value="AaeA-lik-b-barrel"/>
</dbReference>
<dbReference type="eggNOG" id="COG1566">
    <property type="taxonomic scope" value="Bacteria"/>
</dbReference>
<feature type="domain" description="Multidrug export protein EmrA/FarA alpha-helical hairpin" evidence="9">
    <location>
        <begin position="93"/>
        <end position="201"/>
    </location>
</feature>
<keyword evidence="7 8" id="KW-0472">Membrane</keyword>
<dbReference type="PANTHER" id="PTHR30386:SF19">
    <property type="entry name" value="MULTIDRUG EXPORT PROTEIN EMRA-RELATED"/>
    <property type="match status" value="1"/>
</dbReference>
<keyword evidence="12" id="KW-1185">Reference proteome</keyword>
<dbReference type="Proteomes" id="UP000000602">
    <property type="component" value="Chromosome"/>
</dbReference>
<name>Q6ARZ2_DESPS</name>
<comment type="subcellular location">
    <subcellularLocation>
        <location evidence="1">Cell inner membrane</location>
        <topology evidence="1">Single-pass membrane protein</topology>
    </subcellularLocation>
</comment>
<dbReference type="GO" id="GO:0015721">
    <property type="term" value="P:bile acid and bile salt transport"/>
    <property type="evidence" value="ECO:0007669"/>
    <property type="project" value="UniProtKB-ARBA"/>
</dbReference>
<dbReference type="GO" id="GO:0055085">
    <property type="term" value="P:transmembrane transport"/>
    <property type="evidence" value="ECO:0007669"/>
    <property type="project" value="InterPro"/>
</dbReference>
<dbReference type="Pfam" id="PF25885">
    <property type="entry name" value="HH_EMRA"/>
    <property type="match status" value="1"/>
</dbReference>
<evidence type="ECO:0000259" key="9">
    <source>
        <dbReference type="Pfam" id="PF25885"/>
    </source>
</evidence>
<evidence type="ECO:0000256" key="6">
    <source>
        <dbReference type="ARBA" id="ARBA00022989"/>
    </source>
</evidence>
<dbReference type="STRING" id="177439.DP0154"/>
<keyword evidence="3" id="KW-1003">Cell membrane</keyword>
<organism evidence="11 12">
    <name type="scientific">Desulfotalea psychrophila (strain LSv54 / DSM 12343)</name>
    <dbReference type="NCBI Taxonomy" id="177439"/>
    <lineage>
        <taxon>Bacteria</taxon>
        <taxon>Pseudomonadati</taxon>
        <taxon>Thermodesulfobacteriota</taxon>
        <taxon>Desulfobulbia</taxon>
        <taxon>Desulfobulbales</taxon>
        <taxon>Desulfocapsaceae</taxon>
        <taxon>Desulfotalea</taxon>
    </lineage>
</organism>
<dbReference type="Gene3D" id="2.40.30.170">
    <property type="match status" value="1"/>
</dbReference>
<dbReference type="EMBL" id="CR522870">
    <property type="protein sequence ID" value="CAG34883.1"/>
    <property type="molecule type" value="Genomic_DNA"/>
</dbReference>
<keyword evidence="5 8" id="KW-0812">Transmembrane</keyword>